<dbReference type="SUPFAM" id="SSF51126">
    <property type="entry name" value="Pectin lyase-like"/>
    <property type="match status" value="1"/>
</dbReference>
<reference evidence="2 3" key="1">
    <citation type="submission" date="2018-11" db="EMBL/GenBank/DDBJ databases">
        <title>Sequencing the genomes of 1000 actinobacteria strains.</title>
        <authorList>
            <person name="Klenk H.-P."/>
        </authorList>
    </citation>
    <scope>NUCLEOTIDE SEQUENCE [LARGE SCALE GENOMIC DNA]</scope>
    <source>
        <strain evidence="2 3">DSM 44254</strain>
    </source>
</reference>
<evidence type="ECO:0000313" key="3">
    <source>
        <dbReference type="Proteomes" id="UP000272400"/>
    </source>
</evidence>
<dbReference type="EMBL" id="RJKE01000001">
    <property type="protein sequence ID" value="ROO82574.1"/>
    <property type="molecule type" value="Genomic_DNA"/>
</dbReference>
<evidence type="ECO:0000259" key="1">
    <source>
        <dbReference type="Pfam" id="PF12708"/>
    </source>
</evidence>
<dbReference type="Proteomes" id="UP000272400">
    <property type="component" value="Unassembled WGS sequence"/>
</dbReference>
<name>A0A3N1CN50_9ACTN</name>
<dbReference type="RefSeq" id="WP_211359511.1">
    <property type="nucleotide sequence ID" value="NZ_RJKE01000001.1"/>
</dbReference>
<keyword evidence="3" id="KW-1185">Reference proteome</keyword>
<evidence type="ECO:0000313" key="2">
    <source>
        <dbReference type="EMBL" id="ROO82574.1"/>
    </source>
</evidence>
<organism evidence="2 3">
    <name type="scientific">Actinocorallia herbida</name>
    <dbReference type="NCBI Taxonomy" id="58109"/>
    <lineage>
        <taxon>Bacteria</taxon>
        <taxon>Bacillati</taxon>
        <taxon>Actinomycetota</taxon>
        <taxon>Actinomycetes</taxon>
        <taxon>Streptosporangiales</taxon>
        <taxon>Thermomonosporaceae</taxon>
        <taxon>Actinocorallia</taxon>
    </lineage>
</organism>
<gene>
    <name evidence="2" type="ORF">EDD29_0054</name>
</gene>
<feature type="domain" description="Rhamnogalacturonase A/B/Epimerase-like pectate lyase" evidence="1">
    <location>
        <begin position="158"/>
        <end position="231"/>
    </location>
</feature>
<comment type="caution">
    <text evidence="2">The sequence shown here is derived from an EMBL/GenBank/DDBJ whole genome shotgun (WGS) entry which is preliminary data.</text>
</comment>
<dbReference type="InterPro" id="IPR012334">
    <property type="entry name" value="Pectin_lyas_fold"/>
</dbReference>
<dbReference type="GO" id="GO:0016829">
    <property type="term" value="F:lyase activity"/>
    <property type="evidence" value="ECO:0007669"/>
    <property type="project" value="UniProtKB-KW"/>
</dbReference>
<dbReference type="InterPro" id="IPR011050">
    <property type="entry name" value="Pectin_lyase_fold/virulence"/>
</dbReference>
<dbReference type="Pfam" id="PF12708">
    <property type="entry name" value="Pect-lyase_RHGA_epim"/>
    <property type="match status" value="1"/>
</dbReference>
<proteinExistence type="predicted"/>
<sequence length="732" mass="74759">MARVYDRAFRAEGRYGTPIPAAQVSLWTARTGGSQIVTGLTDLDGNTLSPPLTCDQWGYLPPFIDTDDRDVYAIGDPSGIVTGVERVRLEPVDALLEGGTVDGDLQINGVLTFPSTAAPAVPASGAFALFSDSGAPTLMDSAGNTVVIGAGAAAALGYISVKDHGAVGDGVADDTLAIQAAIDALPSAGGVVWVPPGTYKITAALELRPYLALIGTGVNSSIIKQATGSADCLAGVDVHHLTIKDLQLQGPGSGSGDGLVLTRSVEGNVRYVRLDSVYVRLFGGDGVAISNCIVSSFDQVVAENCGRGWWLHGVVAGAAGTSVSLNSCYANTNTGAGFHILNMAYLALNACASEGHPKNFLFEDCQGIAVNACGSEVMTSGGIGFEIDGGFGITLTSCWDLTNRGVAYQVGGGATNINLIGIVENTPGVGATASLKVLAGCTGINLHGITATTALSLAAGTCNILNDGANGLVVHGYLYTDAASEFNGSVLLDQGATAYGAIVLPGNPSTALQAAPKQYVDLRALASRIIAAGTGLTGGGDLSADRTLTVAYGTSATTACVGNDSRLSNARTPTDHDHSVATTQGGFIAVPRAKIRRIATTFTAATGVSQTFNWDTQDFSSGSGPTWTTGANLTCPAINADWLITLKAVFQNAGVNGGSRIVQLYRTSDNQLVMEAYGVGPGGSSGDWVTVQAVDVWRGLAGEQFYGIVKQTSGATATVAEVAVNFALLARR</sequence>
<accession>A0A3N1CN50</accession>
<dbReference type="InterPro" id="IPR024535">
    <property type="entry name" value="RHGA/B-epi-like_pectate_lyase"/>
</dbReference>
<keyword evidence="2" id="KW-0456">Lyase</keyword>
<dbReference type="AlphaFoldDB" id="A0A3N1CN50"/>
<dbReference type="Gene3D" id="2.160.20.10">
    <property type="entry name" value="Single-stranded right-handed beta-helix, Pectin lyase-like"/>
    <property type="match status" value="1"/>
</dbReference>
<protein>
    <submittedName>
        <fullName evidence="2">Pectate lyase-like protein</fullName>
    </submittedName>
</protein>